<organism evidence="1 2">
    <name type="scientific">Canna indica</name>
    <name type="common">Indian-shot</name>
    <dbReference type="NCBI Taxonomy" id="4628"/>
    <lineage>
        <taxon>Eukaryota</taxon>
        <taxon>Viridiplantae</taxon>
        <taxon>Streptophyta</taxon>
        <taxon>Embryophyta</taxon>
        <taxon>Tracheophyta</taxon>
        <taxon>Spermatophyta</taxon>
        <taxon>Magnoliopsida</taxon>
        <taxon>Liliopsida</taxon>
        <taxon>Zingiberales</taxon>
        <taxon>Cannaceae</taxon>
        <taxon>Canna</taxon>
    </lineage>
</organism>
<evidence type="ECO:0000313" key="2">
    <source>
        <dbReference type="Proteomes" id="UP001327560"/>
    </source>
</evidence>
<name>A0AAQ3QLJ5_9LILI</name>
<evidence type="ECO:0008006" key="3">
    <source>
        <dbReference type="Google" id="ProtNLM"/>
    </source>
</evidence>
<reference evidence="1 2" key="1">
    <citation type="submission" date="2023-10" db="EMBL/GenBank/DDBJ databases">
        <title>Chromosome-scale genome assembly provides insights into flower coloration mechanisms of Canna indica.</title>
        <authorList>
            <person name="Li C."/>
        </authorList>
    </citation>
    <scope>NUCLEOTIDE SEQUENCE [LARGE SCALE GENOMIC DNA]</scope>
    <source>
        <tissue evidence="1">Flower</tissue>
    </source>
</reference>
<dbReference type="GO" id="GO:0000124">
    <property type="term" value="C:SAGA complex"/>
    <property type="evidence" value="ECO:0007669"/>
    <property type="project" value="InterPro"/>
</dbReference>
<dbReference type="PANTHER" id="PTHR47805:SF1">
    <property type="entry name" value="SAGA-ASSOCIATED FACTOR 73"/>
    <property type="match status" value="1"/>
</dbReference>
<proteinExistence type="predicted"/>
<evidence type="ECO:0000313" key="1">
    <source>
        <dbReference type="EMBL" id="WOL15734.1"/>
    </source>
</evidence>
<dbReference type="AlphaFoldDB" id="A0AAQ3QLJ5"/>
<dbReference type="PANTHER" id="PTHR47805">
    <property type="entry name" value="SAGA-ASSOCIATED FACTOR 73"/>
    <property type="match status" value="1"/>
</dbReference>
<dbReference type="EMBL" id="CP136897">
    <property type="protein sequence ID" value="WOL15734.1"/>
    <property type="molecule type" value="Genomic_DNA"/>
</dbReference>
<keyword evidence="2" id="KW-1185">Reference proteome</keyword>
<dbReference type="Proteomes" id="UP001327560">
    <property type="component" value="Chromosome 8"/>
</dbReference>
<dbReference type="InterPro" id="IPR037804">
    <property type="entry name" value="SGF73"/>
</dbReference>
<gene>
    <name evidence="1" type="ORF">Cni_G24515</name>
</gene>
<sequence>MVCMLGCGRMAAMVRLLKVGSFQGITPEESTNEKIVAETIHNEFYDADEPNLLKEEDMHIFDYRPLTDPLHLVCCNTCKKPIKASQYSAHAAHCGLLNCTSDDLELDGGLNHMKPTRKGRKLTQTTNGKQENPVLMDGNVGGGSASTFAALDNATPLDASEIAPGGGELQESLRRREVHGNASSKYPSTTKSHKHIPVDCQHHLREAPAPLASKIYYSRGDHRLRQELCHLFHESWAHGRNSLTPEPEQALENGAISSHVISSKLLSGTVRDVPQIKKDACNLAALPSPDQILAQSSDKYSGKSRGLPSTISFPNQFCNASSKT</sequence>
<accession>A0AAQ3QLJ5</accession>
<protein>
    <recommendedName>
        <fullName evidence="3">SAGA-associated factor 11</fullName>
    </recommendedName>
</protein>